<dbReference type="AlphaFoldDB" id="A0A329QDR9"/>
<keyword evidence="4" id="KW-1185">Reference proteome</keyword>
<reference evidence="3 4" key="1">
    <citation type="submission" date="2018-06" db="EMBL/GenBank/DDBJ databases">
        <title>Phytoactinopolyspora halophila sp. nov., a novel halophilic actinomycete isolated from a saline soil in China.</title>
        <authorList>
            <person name="Tang S.-K."/>
        </authorList>
    </citation>
    <scope>NUCLEOTIDE SEQUENCE [LARGE SCALE GENOMIC DNA]</scope>
    <source>
        <strain evidence="3 4">YIM 96934</strain>
    </source>
</reference>
<gene>
    <name evidence="3" type="ORF">DPM12_21310</name>
</gene>
<evidence type="ECO:0000256" key="2">
    <source>
        <dbReference type="SAM" id="Phobius"/>
    </source>
</evidence>
<comment type="caution">
    <text evidence="3">The sequence shown here is derived from an EMBL/GenBank/DDBJ whole genome shotgun (WGS) entry which is preliminary data.</text>
</comment>
<protein>
    <submittedName>
        <fullName evidence="3">Uncharacterized protein</fullName>
    </submittedName>
</protein>
<keyword evidence="2" id="KW-1133">Transmembrane helix</keyword>
<feature type="compositionally biased region" description="Basic and acidic residues" evidence="1">
    <location>
        <begin position="67"/>
        <end position="79"/>
    </location>
</feature>
<feature type="transmembrane region" description="Helical" evidence="2">
    <location>
        <begin position="38"/>
        <end position="56"/>
    </location>
</feature>
<accession>A0A329QDR9</accession>
<proteinExistence type="predicted"/>
<organism evidence="3 4">
    <name type="scientific">Phytoactinopolyspora halophila</name>
    <dbReference type="NCBI Taxonomy" id="1981511"/>
    <lineage>
        <taxon>Bacteria</taxon>
        <taxon>Bacillati</taxon>
        <taxon>Actinomycetota</taxon>
        <taxon>Actinomycetes</taxon>
        <taxon>Jiangellales</taxon>
        <taxon>Jiangellaceae</taxon>
        <taxon>Phytoactinopolyspora</taxon>
    </lineage>
</organism>
<dbReference type="Proteomes" id="UP000250462">
    <property type="component" value="Unassembled WGS sequence"/>
</dbReference>
<dbReference type="EMBL" id="QMIG01000044">
    <property type="protein sequence ID" value="RAW09392.1"/>
    <property type="molecule type" value="Genomic_DNA"/>
</dbReference>
<keyword evidence="2" id="KW-0472">Membrane</keyword>
<keyword evidence="2" id="KW-0812">Transmembrane</keyword>
<name>A0A329QDR9_9ACTN</name>
<evidence type="ECO:0000313" key="4">
    <source>
        <dbReference type="Proteomes" id="UP000250462"/>
    </source>
</evidence>
<evidence type="ECO:0000256" key="1">
    <source>
        <dbReference type="SAM" id="MobiDB-lite"/>
    </source>
</evidence>
<evidence type="ECO:0000313" key="3">
    <source>
        <dbReference type="EMBL" id="RAW09392.1"/>
    </source>
</evidence>
<feature type="region of interest" description="Disordered" evidence="1">
    <location>
        <begin position="67"/>
        <end position="117"/>
    </location>
</feature>
<sequence>MDVIDTVVWVCETNPQLVPRPVEMPDAPYEGGNVMPDLVVVAVLAFLAGGAVFGAGRDMRLINVANRERDRRGEAEERLSMAQIDPLTGSSFTPRPRGSQRRGWTPTRKNTKGRIVA</sequence>